<evidence type="ECO:0000313" key="4">
    <source>
        <dbReference type="EMBL" id="MBB5033650.1"/>
    </source>
</evidence>
<dbReference type="Gene3D" id="2.60.120.10">
    <property type="entry name" value="Jelly Rolls"/>
    <property type="match status" value="1"/>
</dbReference>
<dbReference type="AlphaFoldDB" id="A0A7W8DL40"/>
<dbReference type="GO" id="GO:0008270">
    <property type="term" value="F:zinc ion binding"/>
    <property type="evidence" value="ECO:0007669"/>
    <property type="project" value="InterPro"/>
</dbReference>
<accession>A0A7W8DL40</accession>
<evidence type="ECO:0000256" key="1">
    <source>
        <dbReference type="ARBA" id="ARBA00022723"/>
    </source>
</evidence>
<dbReference type="InterPro" id="IPR014710">
    <property type="entry name" value="RmlC-like_jellyroll"/>
</dbReference>
<evidence type="ECO:0000256" key="2">
    <source>
        <dbReference type="ARBA" id="ARBA00022833"/>
    </source>
</evidence>
<dbReference type="RefSeq" id="WP_184340652.1">
    <property type="nucleotide sequence ID" value="NZ_JACHIG010000006.1"/>
</dbReference>
<dbReference type="Pfam" id="PF20511">
    <property type="entry name" value="PMI_typeI_cat"/>
    <property type="match status" value="1"/>
</dbReference>
<dbReference type="CDD" id="cd07010">
    <property type="entry name" value="cupin_PMI_type_I_N_bac"/>
    <property type="match status" value="1"/>
</dbReference>
<dbReference type="PANTHER" id="PTHR42742">
    <property type="entry name" value="TRANSCRIPTIONAL REPRESSOR MPRA"/>
    <property type="match status" value="1"/>
</dbReference>
<dbReference type="InterPro" id="IPR011051">
    <property type="entry name" value="RmlC_Cupin_sf"/>
</dbReference>
<dbReference type="Proteomes" id="UP000590740">
    <property type="component" value="Unassembled WGS sequence"/>
</dbReference>
<dbReference type="InterPro" id="IPR051804">
    <property type="entry name" value="Carb_Metab_Reg_Kinase/Isom"/>
</dbReference>
<reference evidence="4 5" key="1">
    <citation type="submission" date="2020-08" db="EMBL/GenBank/DDBJ databases">
        <title>Genomic Encyclopedia of Type Strains, Phase IV (KMG-IV): sequencing the most valuable type-strain genomes for metagenomic binning, comparative biology and taxonomic classification.</title>
        <authorList>
            <person name="Goeker M."/>
        </authorList>
    </citation>
    <scope>NUCLEOTIDE SEQUENCE [LARGE SCALE GENOMIC DNA]</scope>
    <source>
        <strain evidence="4 5">DSM 12252</strain>
    </source>
</reference>
<dbReference type="SUPFAM" id="SSF51182">
    <property type="entry name" value="RmlC-like cupins"/>
    <property type="match status" value="1"/>
</dbReference>
<keyword evidence="2" id="KW-0862">Zinc</keyword>
<feature type="domain" description="Phosphomannose isomerase type I catalytic" evidence="3">
    <location>
        <begin position="6"/>
        <end position="112"/>
    </location>
</feature>
<dbReference type="PANTHER" id="PTHR42742:SF3">
    <property type="entry name" value="FRUCTOKINASE"/>
    <property type="match status" value="1"/>
</dbReference>
<protein>
    <submittedName>
        <fullName evidence="4">Mannose-6-phosphate isomerase</fullName>
        <ecNumber evidence="4">5.3.1.8</ecNumber>
    </submittedName>
</protein>
<dbReference type="EC" id="5.3.1.8" evidence="4"/>
<sequence>MKFNQLIRFTPIYQSRVWGGRRMETLLGATLPDATTPFGEAWTVCDRPEAPSVTADGVSLHELWTQHREEVFGKALLSSSSPTYPLLMKILDACDDLSIQVHPPASMAEALKGEPKTEMWFIAHADPGAKIYAGLKPGVTRADFETALANGTVADVVHVIEARTGECLFIPSGRVHAIGAGLLIYEIQQNSDTTYRVFDWNRVGLDGKPRALHVQESLQSIDFSDFEPGVQKLEADGTLVKCEYFDVKLRSGDGEAGAVGESLTLAVVSGEISVGGMVLMAGDFALVPAAMDAAGRVVKAADETSQWLEIRVPV</sequence>
<dbReference type="InterPro" id="IPR046457">
    <property type="entry name" value="PMI_typeI_cat"/>
</dbReference>
<gene>
    <name evidence="4" type="ORF">HNQ65_003238</name>
</gene>
<dbReference type="EMBL" id="JACHIG010000006">
    <property type="protein sequence ID" value="MBB5033650.1"/>
    <property type="molecule type" value="Genomic_DNA"/>
</dbReference>
<evidence type="ECO:0000313" key="5">
    <source>
        <dbReference type="Proteomes" id="UP000590740"/>
    </source>
</evidence>
<dbReference type="GO" id="GO:0004476">
    <property type="term" value="F:mannose-6-phosphate isomerase activity"/>
    <property type="evidence" value="ECO:0007669"/>
    <property type="project" value="UniProtKB-EC"/>
</dbReference>
<organism evidence="4 5">
    <name type="scientific">Prosthecobacter vanneervenii</name>
    <dbReference type="NCBI Taxonomy" id="48466"/>
    <lineage>
        <taxon>Bacteria</taxon>
        <taxon>Pseudomonadati</taxon>
        <taxon>Verrucomicrobiota</taxon>
        <taxon>Verrucomicrobiia</taxon>
        <taxon>Verrucomicrobiales</taxon>
        <taxon>Verrucomicrobiaceae</taxon>
        <taxon>Prosthecobacter</taxon>
    </lineage>
</organism>
<evidence type="ECO:0000259" key="3">
    <source>
        <dbReference type="Pfam" id="PF20511"/>
    </source>
</evidence>
<proteinExistence type="predicted"/>
<name>A0A7W8DL40_9BACT</name>
<keyword evidence="5" id="KW-1185">Reference proteome</keyword>
<keyword evidence="1" id="KW-0479">Metal-binding</keyword>
<comment type="caution">
    <text evidence="4">The sequence shown here is derived from an EMBL/GenBank/DDBJ whole genome shotgun (WGS) entry which is preliminary data.</text>
</comment>
<keyword evidence="4" id="KW-0413">Isomerase</keyword>